<dbReference type="RefSeq" id="WP_162073284.1">
    <property type="nucleotide sequence ID" value="NZ_CACVBY010000048.1"/>
</dbReference>
<dbReference type="Proteomes" id="UP000445309">
    <property type="component" value="Unassembled WGS sequence"/>
</dbReference>
<organism evidence="1 2">
    <name type="scientific">Chryseobacterium fistulae</name>
    <dbReference type="NCBI Taxonomy" id="2675058"/>
    <lineage>
        <taxon>Bacteria</taxon>
        <taxon>Pseudomonadati</taxon>
        <taxon>Bacteroidota</taxon>
        <taxon>Flavobacteriia</taxon>
        <taxon>Flavobacteriales</taxon>
        <taxon>Weeksellaceae</taxon>
        <taxon>Chryseobacterium group</taxon>
        <taxon>Chryseobacterium</taxon>
    </lineage>
</organism>
<accession>A0A6N4XVU7</accession>
<dbReference type="AlphaFoldDB" id="A0A6N4XVU7"/>
<keyword evidence="2" id="KW-1185">Reference proteome</keyword>
<gene>
    <name evidence="1" type="ORF">CHRY9393_02156</name>
</gene>
<proteinExistence type="predicted"/>
<sequence>MKEYTTITVENSKQQVIELINFLNDIKKFNSEIISYNLGVVRFYGITKDDSNREISKNPTIFSDWNLFLELITNIEQIYEIELLIDNDKKNIQRYSNEIDAYKNNYICLEYFDGGFWEITSKDNLLIGYLAEKYPPCSHTI</sequence>
<protein>
    <submittedName>
        <fullName evidence="1">Uncharacterized protein</fullName>
    </submittedName>
</protein>
<reference evidence="1 2" key="1">
    <citation type="submission" date="2020-01" db="EMBL/GenBank/DDBJ databases">
        <authorList>
            <person name="Rodrigo-Torres L."/>
            <person name="Arahal R. D."/>
            <person name="Lucena T."/>
        </authorList>
    </citation>
    <scope>NUCLEOTIDE SEQUENCE [LARGE SCALE GENOMIC DNA]</scope>
    <source>
        <strain evidence="1 2">CECT 9393</strain>
    </source>
</reference>
<name>A0A6N4XVU7_9FLAO</name>
<dbReference type="EMBL" id="CACVBY010000048">
    <property type="protein sequence ID" value="CAA7389498.1"/>
    <property type="molecule type" value="Genomic_DNA"/>
</dbReference>
<evidence type="ECO:0000313" key="1">
    <source>
        <dbReference type="EMBL" id="CAA7389498.1"/>
    </source>
</evidence>
<evidence type="ECO:0000313" key="2">
    <source>
        <dbReference type="Proteomes" id="UP000445309"/>
    </source>
</evidence>